<evidence type="ECO:0000313" key="5">
    <source>
        <dbReference type="Proteomes" id="UP001408356"/>
    </source>
</evidence>
<name>A0ABR2VIN2_9PEZI</name>
<proteinExistence type="inferred from homology"/>
<keyword evidence="3" id="KW-0560">Oxidoreductase</keyword>
<evidence type="ECO:0000313" key="4">
    <source>
        <dbReference type="EMBL" id="KAK9426790.1"/>
    </source>
</evidence>
<organism evidence="4 5">
    <name type="scientific">Seiridium unicorne</name>
    <dbReference type="NCBI Taxonomy" id="138068"/>
    <lineage>
        <taxon>Eukaryota</taxon>
        <taxon>Fungi</taxon>
        <taxon>Dikarya</taxon>
        <taxon>Ascomycota</taxon>
        <taxon>Pezizomycotina</taxon>
        <taxon>Sordariomycetes</taxon>
        <taxon>Xylariomycetidae</taxon>
        <taxon>Amphisphaeriales</taxon>
        <taxon>Sporocadaceae</taxon>
        <taxon>Seiridium</taxon>
    </lineage>
</organism>
<reference evidence="4 5" key="1">
    <citation type="journal article" date="2024" name="J. Plant Pathol.">
        <title>Sequence and assembly of the genome of Seiridium unicorne, isolate CBS 538.82, causal agent of cypress canker disease.</title>
        <authorList>
            <person name="Scali E."/>
            <person name="Rocca G.D."/>
            <person name="Danti R."/>
            <person name="Garbelotto M."/>
            <person name="Barberini S."/>
            <person name="Baroncelli R."/>
            <person name="Emiliani G."/>
        </authorList>
    </citation>
    <scope>NUCLEOTIDE SEQUENCE [LARGE SCALE GENOMIC DNA]</scope>
    <source>
        <strain evidence="4 5">BM-138-508</strain>
    </source>
</reference>
<keyword evidence="5" id="KW-1185">Reference proteome</keyword>
<dbReference type="InterPro" id="IPR051468">
    <property type="entry name" value="Fungal_SecMetab_SDRs"/>
</dbReference>
<gene>
    <name evidence="4" type="ORF">SUNI508_00317</name>
</gene>
<dbReference type="Proteomes" id="UP001408356">
    <property type="component" value="Unassembled WGS sequence"/>
</dbReference>
<sequence length="276" mass="29535">MTIVTLGRPNGLMNIHGNTNGADASATKAVYLITGASRGVGKGLVAAFLLRPNSVVVAGVRNPASQKAALQELPKSDNSELIVVKLDCASETDAADAVEELRTQHGIAHLDVVVANAAIAENYGPASTLRLEHLHNHMKTNTYSVLSLFQASRPLLELARPGNAKFVLIGAPISTITEMESCARAPLSAYGVTKLAASYLVRKFHFENKWLVAFIIDPGHVQTDMGAQGARLMGRKEAPVTIDDSVNGICARIDEATKEESSGHFLLFEDGRKLPW</sequence>
<comment type="similarity">
    <text evidence="1">Belongs to the short-chain dehydrogenases/reductases (SDR) family.</text>
</comment>
<dbReference type="SUPFAM" id="SSF51735">
    <property type="entry name" value="NAD(P)-binding Rossmann-fold domains"/>
    <property type="match status" value="1"/>
</dbReference>
<evidence type="ECO:0000256" key="3">
    <source>
        <dbReference type="ARBA" id="ARBA00023002"/>
    </source>
</evidence>
<dbReference type="PANTHER" id="PTHR43544">
    <property type="entry name" value="SHORT-CHAIN DEHYDROGENASE/REDUCTASE"/>
    <property type="match status" value="1"/>
</dbReference>
<accession>A0ABR2VIN2</accession>
<dbReference type="PRINTS" id="PR00081">
    <property type="entry name" value="GDHRDH"/>
</dbReference>
<protein>
    <submittedName>
        <fullName evidence="4">Norsolorinic acid ketoreductase nor1</fullName>
    </submittedName>
</protein>
<dbReference type="InterPro" id="IPR002347">
    <property type="entry name" value="SDR_fam"/>
</dbReference>
<dbReference type="PANTHER" id="PTHR43544:SF7">
    <property type="entry name" value="NADB-LER2"/>
    <property type="match status" value="1"/>
</dbReference>
<dbReference type="CDD" id="cd05325">
    <property type="entry name" value="carb_red_sniffer_like_SDR_c"/>
    <property type="match status" value="1"/>
</dbReference>
<evidence type="ECO:0000256" key="2">
    <source>
        <dbReference type="ARBA" id="ARBA00022857"/>
    </source>
</evidence>
<dbReference type="InterPro" id="IPR036291">
    <property type="entry name" value="NAD(P)-bd_dom_sf"/>
</dbReference>
<keyword evidence="2" id="KW-0521">NADP</keyword>
<evidence type="ECO:0000256" key="1">
    <source>
        <dbReference type="ARBA" id="ARBA00006484"/>
    </source>
</evidence>
<dbReference type="EMBL" id="JARVKF010000001">
    <property type="protein sequence ID" value="KAK9426790.1"/>
    <property type="molecule type" value="Genomic_DNA"/>
</dbReference>
<dbReference type="Gene3D" id="3.40.50.720">
    <property type="entry name" value="NAD(P)-binding Rossmann-like Domain"/>
    <property type="match status" value="1"/>
</dbReference>
<dbReference type="Pfam" id="PF00106">
    <property type="entry name" value="adh_short"/>
    <property type="match status" value="1"/>
</dbReference>
<comment type="caution">
    <text evidence="4">The sequence shown here is derived from an EMBL/GenBank/DDBJ whole genome shotgun (WGS) entry which is preliminary data.</text>
</comment>